<name>A0A382E3U6_9ZZZZ</name>
<feature type="non-terminal residue" evidence="5">
    <location>
        <position position="1"/>
    </location>
</feature>
<evidence type="ECO:0000256" key="1">
    <source>
        <dbReference type="ARBA" id="ARBA00022448"/>
    </source>
</evidence>
<sequence>VVPNELSVAQVLKAARKAFYPKLTSHQAEWAAEIVGLNIPGRIRAGSLDTLQRRKLLMACLLMRRPKVLLLDEPASGLLTAELEELDQVLRTLAREMKIALLVVEHRLELLAAIADEVLVLDVGRSIMSGTPEEVFNHPEVRAAYFETAKV</sequence>
<dbReference type="GO" id="GO:0005886">
    <property type="term" value="C:plasma membrane"/>
    <property type="evidence" value="ECO:0007669"/>
    <property type="project" value="TreeGrafter"/>
</dbReference>
<evidence type="ECO:0000256" key="2">
    <source>
        <dbReference type="ARBA" id="ARBA00022741"/>
    </source>
</evidence>
<dbReference type="GO" id="GO:0005524">
    <property type="term" value="F:ATP binding"/>
    <property type="evidence" value="ECO:0007669"/>
    <property type="project" value="UniProtKB-KW"/>
</dbReference>
<organism evidence="5">
    <name type="scientific">marine metagenome</name>
    <dbReference type="NCBI Taxonomy" id="408172"/>
    <lineage>
        <taxon>unclassified sequences</taxon>
        <taxon>metagenomes</taxon>
        <taxon>ecological metagenomes</taxon>
    </lineage>
</organism>
<dbReference type="PANTHER" id="PTHR45772:SF9">
    <property type="entry name" value="CONSERVED COMPONENT OF ABC TRANSPORTER FOR NATURAL AMINO ACIDS"/>
    <property type="match status" value="1"/>
</dbReference>
<dbReference type="InterPro" id="IPR032823">
    <property type="entry name" value="BCA_ABC_TP_C"/>
</dbReference>
<feature type="domain" description="Branched-chain amino acid ATP-binding cassette transporter C-terminal" evidence="4">
    <location>
        <begin position="127"/>
        <end position="145"/>
    </location>
</feature>
<dbReference type="InterPro" id="IPR051120">
    <property type="entry name" value="ABC_AA/LPS_Transport"/>
</dbReference>
<evidence type="ECO:0000259" key="4">
    <source>
        <dbReference type="Pfam" id="PF12399"/>
    </source>
</evidence>
<keyword evidence="2" id="KW-0547">Nucleotide-binding</keyword>
<evidence type="ECO:0000256" key="3">
    <source>
        <dbReference type="ARBA" id="ARBA00022840"/>
    </source>
</evidence>
<gene>
    <name evidence="5" type="ORF">METZ01_LOCUS197505</name>
</gene>
<dbReference type="InterPro" id="IPR027417">
    <property type="entry name" value="P-loop_NTPase"/>
</dbReference>
<dbReference type="Pfam" id="PF12399">
    <property type="entry name" value="BCA_ABC_TP_C"/>
    <property type="match status" value="1"/>
</dbReference>
<dbReference type="PANTHER" id="PTHR45772">
    <property type="entry name" value="CONSERVED COMPONENT OF ABC TRANSPORTER FOR NATURAL AMINO ACIDS-RELATED"/>
    <property type="match status" value="1"/>
</dbReference>
<dbReference type="EMBL" id="UINC01042265">
    <property type="protein sequence ID" value="SVB44651.1"/>
    <property type="molecule type" value="Genomic_DNA"/>
</dbReference>
<evidence type="ECO:0000313" key="5">
    <source>
        <dbReference type="EMBL" id="SVB44651.1"/>
    </source>
</evidence>
<dbReference type="Gene3D" id="3.40.50.300">
    <property type="entry name" value="P-loop containing nucleotide triphosphate hydrolases"/>
    <property type="match status" value="1"/>
</dbReference>
<proteinExistence type="predicted"/>
<accession>A0A382E3U6</accession>
<protein>
    <recommendedName>
        <fullName evidence="4">Branched-chain amino acid ATP-binding cassette transporter C-terminal domain-containing protein</fullName>
    </recommendedName>
</protein>
<keyword evidence="1" id="KW-0813">Transport</keyword>
<reference evidence="5" key="1">
    <citation type="submission" date="2018-05" db="EMBL/GenBank/DDBJ databases">
        <authorList>
            <person name="Lanie J.A."/>
            <person name="Ng W.-L."/>
            <person name="Kazmierczak K.M."/>
            <person name="Andrzejewski T.M."/>
            <person name="Davidsen T.M."/>
            <person name="Wayne K.J."/>
            <person name="Tettelin H."/>
            <person name="Glass J.I."/>
            <person name="Rusch D."/>
            <person name="Podicherti R."/>
            <person name="Tsui H.-C.T."/>
            <person name="Winkler M.E."/>
        </authorList>
    </citation>
    <scope>NUCLEOTIDE SEQUENCE</scope>
</reference>
<dbReference type="AlphaFoldDB" id="A0A382E3U6"/>
<keyword evidence="3" id="KW-0067">ATP-binding</keyword>
<dbReference type="SUPFAM" id="SSF52540">
    <property type="entry name" value="P-loop containing nucleoside triphosphate hydrolases"/>
    <property type="match status" value="1"/>
</dbReference>